<reference evidence="3 4" key="1">
    <citation type="submission" date="2015-06" db="EMBL/GenBank/DDBJ databases">
        <title>Prevotella sp. 109, sp. nov., a novel member of the family Prevotellaceae isolated from human faeces.</title>
        <authorList>
            <person name="Shkoporov A.N."/>
            <person name="Chaplin A.V."/>
            <person name="Kafarskaia L.I."/>
            <person name="Efimov B.A."/>
        </authorList>
    </citation>
    <scope>NUCLEOTIDE SEQUENCE [LARGE SCALE GENOMIC DNA]</scope>
    <source>
        <strain evidence="3 4">109</strain>
    </source>
</reference>
<dbReference type="InterPro" id="IPR011146">
    <property type="entry name" value="HIT-like"/>
</dbReference>
<feature type="short sequence motif" description="Histidine triad motif" evidence="1">
    <location>
        <begin position="97"/>
        <end position="101"/>
    </location>
</feature>
<dbReference type="PANTHER" id="PTHR42997">
    <property type="entry name" value="HIT FAMILY HYDROLASE"/>
    <property type="match status" value="1"/>
</dbReference>
<feature type="domain" description="HIT" evidence="2">
    <location>
        <begin position="9"/>
        <end position="112"/>
    </location>
</feature>
<gene>
    <name evidence="3" type="ORF">ACU52_03025</name>
</gene>
<proteinExistence type="predicted"/>
<evidence type="ECO:0000313" key="4">
    <source>
        <dbReference type="Proteomes" id="UP000036951"/>
    </source>
</evidence>
<protein>
    <submittedName>
        <fullName evidence="3">Histidine triad (HIT) protein</fullName>
    </submittedName>
</protein>
<evidence type="ECO:0000259" key="2">
    <source>
        <dbReference type="PROSITE" id="PS51084"/>
    </source>
</evidence>
<dbReference type="OrthoDB" id="9784774at2"/>
<dbReference type="Proteomes" id="UP000036951">
    <property type="component" value="Unassembled WGS sequence"/>
</dbReference>
<dbReference type="AlphaFoldDB" id="A0A8E1UR94"/>
<dbReference type="InterPro" id="IPR036265">
    <property type="entry name" value="HIT-like_sf"/>
</dbReference>
<evidence type="ECO:0000313" key="3">
    <source>
        <dbReference type="EMBL" id="KOO69336.1"/>
    </source>
</evidence>
<organism evidence="3 4">
    <name type="scientific">Xylanibacter rarus</name>
    <dbReference type="NCBI Taxonomy" id="1676614"/>
    <lineage>
        <taxon>Bacteria</taxon>
        <taxon>Pseudomonadati</taxon>
        <taxon>Bacteroidota</taxon>
        <taxon>Bacteroidia</taxon>
        <taxon>Bacteroidales</taxon>
        <taxon>Prevotellaceae</taxon>
        <taxon>Xylanibacter</taxon>
    </lineage>
</organism>
<dbReference type="EMBL" id="LFQU01000003">
    <property type="protein sequence ID" value="KOO69336.1"/>
    <property type="molecule type" value="Genomic_DNA"/>
</dbReference>
<dbReference type="RefSeq" id="WP_021853361.1">
    <property type="nucleotide sequence ID" value="NZ_DAWBWQ010000176.1"/>
</dbReference>
<comment type="caution">
    <text evidence="3">The sequence shown here is derived from an EMBL/GenBank/DDBJ whole genome shotgun (WGS) entry which is preliminary data.</text>
</comment>
<dbReference type="GO" id="GO:0003824">
    <property type="term" value="F:catalytic activity"/>
    <property type="evidence" value="ECO:0007669"/>
    <property type="project" value="InterPro"/>
</dbReference>
<evidence type="ECO:0000256" key="1">
    <source>
        <dbReference type="PROSITE-ProRule" id="PRU00464"/>
    </source>
</evidence>
<name>A0A8E1UR94_9BACT</name>
<dbReference type="PROSITE" id="PS51084">
    <property type="entry name" value="HIT_2"/>
    <property type="match status" value="1"/>
</dbReference>
<dbReference type="Pfam" id="PF01230">
    <property type="entry name" value="HIT"/>
    <property type="match status" value="1"/>
</dbReference>
<dbReference type="Gene3D" id="3.30.428.10">
    <property type="entry name" value="HIT-like"/>
    <property type="match status" value="1"/>
</dbReference>
<accession>A0A8E1UR94</accession>
<dbReference type="PANTHER" id="PTHR42997:SF1">
    <property type="entry name" value="AP-4-A PHOSPHORYLASE"/>
    <property type="match status" value="1"/>
</dbReference>
<dbReference type="SUPFAM" id="SSF54197">
    <property type="entry name" value="HIT-like"/>
    <property type="match status" value="1"/>
</dbReference>
<dbReference type="InterPro" id="IPR052908">
    <property type="entry name" value="AP-4-A_phosphorylase"/>
</dbReference>
<keyword evidence="4" id="KW-1185">Reference proteome</keyword>
<sequence length="141" mass="16328">MKSDPKECLYCQNNETQHELMIEVAKLSVSRLFIFKEQTYHGRCLVAYKDHVDDLNLLSDEDRNAFMADVAKVTRAMQKVFNPDKINYGAYSDTLSHLHFHLIPKYVGGPDFGGVFQMNPKKVYLTDEEYADMAEKLKKEL</sequence>